<evidence type="ECO:0000256" key="3">
    <source>
        <dbReference type="PIRSR" id="PIRSR601613-1"/>
    </source>
</evidence>
<organism evidence="5">
    <name type="scientific">Lyngbya confervoides BDU141951</name>
    <dbReference type="NCBI Taxonomy" id="1574623"/>
    <lineage>
        <taxon>Bacteria</taxon>
        <taxon>Bacillati</taxon>
        <taxon>Cyanobacteriota</taxon>
        <taxon>Cyanophyceae</taxon>
        <taxon>Oscillatoriophycideae</taxon>
        <taxon>Oscillatoriales</taxon>
        <taxon>Microcoleaceae</taxon>
        <taxon>Lyngbya</taxon>
    </lineage>
</organism>
<feature type="binding site" evidence="3">
    <location>
        <position position="241"/>
    </location>
    <ligand>
        <name>substrate</name>
    </ligand>
</feature>
<dbReference type="InterPro" id="IPR001613">
    <property type="entry name" value="Flavin_amine_oxidase"/>
</dbReference>
<dbReference type="PANTHER" id="PTHR10742:SF410">
    <property type="entry name" value="LYSINE-SPECIFIC HISTONE DEMETHYLASE 2"/>
    <property type="match status" value="1"/>
</dbReference>
<comment type="cofactor">
    <cofactor evidence="1">
        <name>FAD</name>
        <dbReference type="ChEBI" id="CHEBI:57692"/>
    </cofactor>
</comment>
<dbReference type="PANTHER" id="PTHR10742">
    <property type="entry name" value="FLAVIN MONOAMINE OXIDASE"/>
    <property type="match status" value="1"/>
</dbReference>
<dbReference type="PRINTS" id="PR00757">
    <property type="entry name" value="AMINEOXDASEF"/>
</dbReference>
<protein>
    <submittedName>
        <fullName evidence="5">FAD-dependent oxidoreductase</fullName>
    </submittedName>
</protein>
<dbReference type="Pfam" id="PF01593">
    <property type="entry name" value="Amino_oxidase"/>
    <property type="match status" value="1"/>
</dbReference>
<evidence type="ECO:0000259" key="4">
    <source>
        <dbReference type="Pfam" id="PF01593"/>
    </source>
</evidence>
<evidence type="ECO:0000256" key="1">
    <source>
        <dbReference type="ARBA" id="ARBA00001974"/>
    </source>
</evidence>
<evidence type="ECO:0000313" key="5">
    <source>
        <dbReference type="EMBL" id="NEV67409.1"/>
    </source>
</evidence>
<dbReference type="InterPro" id="IPR036188">
    <property type="entry name" value="FAD/NAD-bd_sf"/>
</dbReference>
<gene>
    <name evidence="5" type="ORF">QQ91_009805</name>
</gene>
<dbReference type="InterPro" id="IPR002937">
    <property type="entry name" value="Amino_oxidase"/>
</dbReference>
<name>A0A0C1YFG4_9CYAN</name>
<reference evidence="5" key="1">
    <citation type="submission" date="2014-11" db="EMBL/GenBank/DDBJ databases">
        <authorList>
            <person name="Malar M.C."/>
            <person name="Sen D."/>
            <person name="Tripathy S."/>
        </authorList>
    </citation>
    <scope>NUCLEOTIDE SEQUENCE</scope>
    <source>
        <strain evidence="5">BDU141951</strain>
    </source>
</reference>
<proteinExistence type="predicted"/>
<evidence type="ECO:0000256" key="2">
    <source>
        <dbReference type="ARBA" id="ARBA00023002"/>
    </source>
</evidence>
<dbReference type="GO" id="GO:0016491">
    <property type="term" value="F:oxidoreductase activity"/>
    <property type="evidence" value="ECO:0007669"/>
    <property type="project" value="UniProtKB-KW"/>
</dbReference>
<comment type="caution">
    <text evidence="5">The sequence shown here is derived from an EMBL/GenBank/DDBJ whole genome shotgun (WGS) entry which is preliminary data.</text>
</comment>
<feature type="domain" description="Amine oxidase" evidence="4">
    <location>
        <begin position="45"/>
        <end position="455"/>
    </location>
</feature>
<accession>A0A0C1YFG4</accession>
<dbReference type="EMBL" id="JTHE02000003">
    <property type="protein sequence ID" value="NEV67409.1"/>
    <property type="molecule type" value="Genomic_DNA"/>
</dbReference>
<reference evidence="5" key="3">
    <citation type="submission" date="2020-02" db="EMBL/GenBank/DDBJ databases">
        <authorList>
            <person name="Sarangi A.N."/>
            <person name="Ghosh S."/>
            <person name="Mukherjee M."/>
            <person name="Tripathy S."/>
        </authorList>
    </citation>
    <scope>NUCLEOTIDE SEQUENCE</scope>
    <source>
        <strain evidence="5">BDU141951</strain>
    </source>
</reference>
<dbReference type="InterPro" id="IPR050281">
    <property type="entry name" value="Flavin_monoamine_oxidase"/>
</dbReference>
<dbReference type="SUPFAM" id="SSF54373">
    <property type="entry name" value="FAD-linked reductases, C-terminal domain"/>
    <property type="match status" value="1"/>
</dbReference>
<reference evidence="5" key="2">
    <citation type="journal article" date="2015" name="Genome Announc.">
        <title>Draft Genome Sequence of Filamentous Marine Cyanobacterium Lyngbya confervoides Strain BDU141951.</title>
        <authorList>
            <person name="Chandrababunaidu M.M."/>
            <person name="Sen D."/>
            <person name="Tripathy S."/>
        </authorList>
    </citation>
    <scope>NUCLEOTIDE SEQUENCE</scope>
    <source>
        <strain evidence="5">BDU141951</strain>
    </source>
</reference>
<sequence>MQRRNFLTLSGLTLLGAVSPACGEQAPGTRAATSQQRVVVIGAGLAGLAAARELHNNGYDVVIVEGRDRIGGRVWTSLDWPDMPLDLGASWIHGTQGNPITELADQINAQRVVTSYDRAITYNTAGAPLTAAEASLMADLRAQVLRAIAAAQEAETDTSIQQVMAPLRQPLEPDSEAARFINFILSSEIEQEYAGSIDQLSSHWYDSDQQFEGDEALFLPGFQVIPEFLAQGLTLELGQVVQAIHWQSAPLRVITQQTEFLADRVVVTLPLGVLQADTVQFVPTLPPDKQAAIAQLGMGVLNKCYLRFPDSFWPADVDWLGHIPANPGEWVDWVSFQRVANQPILLGFNAAHQGRAIEALSDQQIVDSAMQTLRTIYGDPIPEPTDHQITRWAADPFALGSYSFNAVGSAPTMRHHLAAPLEASVFFAGEATNGDYFGTTHGAYLSGVRAAREIMAQ</sequence>
<dbReference type="SUPFAM" id="SSF51905">
    <property type="entry name" value="FAD/NAD(P)-binding domain"/>
    <property type="match status" value="1"/>
</dbReference>
<keyword evidence="2" id="KW-0560">Oxidoreductase</keyword>
<feature type="binding site" evidence="3">
    <location>
        <position position="348"/>
    </location>
    <ligand>
        <name>substrate</name>
    </ligand>
</feature>
<dbReference type="Gene3D" id="3.90.660.10">
    <property type="match status" value="1"/>
</dbReference>
<dbReference type="AlphaFoldDB" id="A0A0C1YFG4"/>
<dbReference type="Gene3D" id="3.50.50.60">
    <property type="entry name" value="FAD/NAD(P)-binding domain"/>
    <property type="match status" value="1"/>
</dbReference>